<feature type="transmembrane region" description="Helical" evidence="2">
    <location>
        <begin position="97"/>
        <end position="117"/>
    </location>
</feature>
<organism evidence="3">
    <name type="scientific">marine metagenome</name>
    <dbReference type="NCBI Taxonomy" id="408172"/>
    <lineage>
        <taxon>unclassified sequences</taxon>
        <taxon>metagenomes</taxon>
        <taxon>ecological metagenomes</taxon>
    </lineage>
</organism>
<keyword evidence="2" id="KW-1133">Transmembrane helix</keyword>
<gene>
    <name evidence="3" type="ORF">METZ01_LOCUS109528</name>
</gene>
<name>A0A381WVZ1_9ZZZZ</name>
<dbReference type="EMBL" id="UINC01013065">
    <property type="protein sequence ID" value="SVA56674.1"/>
    <property type="molecule type" value="Genomic_DNA"/>
</dbReference>
<proteinExistence type="predicted"/>
<dbReference type="AlphaFoldDB" id="A0A381WVZ1"/>
<evidence type="ECO:0000313" key="3">
    <source>
        <dbReference type="EMBL" id="SVA56674.1"/>
    </source>
</evidence>
<reference evidence="3" key="1">
    <citation type="submission" date="2018-05" db="EMBL/GenBank/DDBJ databases">
        <authorList>
            <person name="Lanie J.A."/>
            <person name="Ng W.-L."/>
            <person name="Kazmierczak K.M."/>
            <person name="Andrzejewski T.M."/>
            <person name="Davidsen T.M."/>
            <person name="Wayne K.J."/>
            <person name="Tettelin H."/>
            <person name="Glass J.I."/>
            <person name="Rusch D."/>
            <person name="Podicherti R."/>
            <person name="Tsui H.-C.T."/>
            <person name="Winkler M.E."/>
        </authorList>
    </citation>
    <scope>NUCLEOTIDE SEQUENCE</scope>
</reference>
<accession>A0A381WVZ1</accession>
<keyword evidence="2" id="KW-0812">Transmembrane</keyword>
<feature type="region of interest" description="Disordered" evidence="1">
    <location>
        <begin position="41"/>
        <end position="93"/>
    </location>
</feature>
<feature type="compositionally biased region" description="Polar residues" evidence="1">
    <location>
        <begin position="84"/>
        <end position="93"/>
    </location>
</feature>
<evidence type="ECO:0000256" key="2">
    <source>
        <dbReference type="SAM" id="Phobius"/>
    </source>
</evidence>
<sequence>VSASTILVGVLGAASAFMFFYLFRFKASTKQTDRDDRIDWYGAGSKVHDPKVPADQRSDVDKPVPEMHEPEDRAPDRSVRPQAIPSSAPVQESSPRIYKWLIAVAVVLIVVVLLSFYESTNA</sequence>
<feature type="transmembrane region" description="Helical" evidence="2">
    <location>
        <begin position="6"/>
        <end position="23"/>
    </location>
</feature>
<feature type="compositionally biased region" description="Basic and acidic residues" evidence="1">
    <location>
        <begin position="46"/>
        <end position="79"/>
    </location>
</feature>
<feature type="non-terminal residue" evidence="3">
    <location>
        <position position="1"/>
    </location>
</feature>
<keyword evidence="2" id="KW-0472">Membrane</keyword>
<protein>
    <submittedName>
        <fullName evidence="3">Uncharacterized protein</fullName>
    </submittedName>
</protein>
<evidence type="ECO:0000256" key="1">
    <source>
        <dbReference type="SAM" id="MobiDB-lite"/>
    </source>
</evidence>